<evidence type="ECO:0000256" key="1">
    <source>
        <dbReference type="SAM" id="Phobius"/>
    </source>
</evidence>
<organism evidence="2">
    <name type="scientific">marine sediment metagenome</name>
    <dbReference type="NCBI Taxonomy" id="412755"/>
    <lineage>
        <taxon>unclassified sequences</taxon>
        <taxon>metagenomes</taxon>
        <taxon>ecological metagenomes</taxon>
    </lineage>
</organism>
<name>A0A0F9B8E3_9ZZZZ</name>
<dbReference type="EMBL" id="LAZR01042203">
    <property type="protein sequence ID" value="KKL10092.1"/>
    <property type="molecule type" value="Genomic_DNA"/>
</dbReference>
<keyword evidence="1" id="KW-0812">Transmembrane</keyword>
<keyword evidence="1" id="KW-0472">Membrane</keyword>
<protein>
    <submittedName>
        <fullName evidence="2">Uncharacterized protein</fullName>
    </submittedName>
</protein>
<dbReference type="AlphaFoldDB" id="A0A0F9B8E3"/>
<reference evidence="2" key="1">
    <citation type="journal article" date="2015" name="Nature">
        <title>Complex archaea that bridge the gap between prokaryotes and eukaryotes.</title>
        <authorList>
            <person name="Spang A."/>
            <person name="Saw J.H."/>
            <person name="Jorgensen S.L."/>
            <person name="Zaremba-Niedzwiedzka K."/>
            <person name="Martijn J."/>
            <person name="Lind A.E."/>
            <person name="van Eijk R."/>
            <person name="Schleper C."/>
            <person name="Guy L."/>
            <person name="Ettema T.J."/>
        </authorList>
    </citation>
    <scope>NUCLEOTIDE SEQUENCE</scope>
</reference>
<feature type="transmembrane region" description="Helical" evidence="1">
    <location>
        <begin position="6"/>
        <end position="26"/>
    </location>
</feature>
<keyword evidence="1" id="KW-1133">Transmembrane helix</keyword>
<feature type="non-terminal residue" evidence="2">
    <location>
        <position position="59"/>
    </location>
</feature>
<accession>A0A0F9B8E3</accession>
<gene>
    <name evidence="2" type="ORF">LCGC14_2559330</name>
</gene>
<evidence type="ECO:0000313" key="2">
    <source>
        <dbReference type="EMBL" id="KKL10092.1"/>
    </source>
</evidence>
<comment type="caution">
    <text evidence="2">The sequence shown here is derived from an EMBL/GenBank/DDBJ whole genome shotgun (WGS) entry which is preliminary data.</text>
</comment>
<proteinExistence type="predicted"/>
<sequence length="59" mass="7078">MIESWITILFLIVFSAVTLDLLGLFVSKFTRFRTWPPNKDSKFWYIELGITWTWTPGFF</sequence>